<keyword evidence="1" id="KW-1133">Transmembrane helix</keyword>
<name>A0A223AQY0_9FIRM</name>
<keyword evidence="1" id="KW-0812">Transmembrane</keyword>
<evidence type="ECO:0000256" key="1">
    <source>
        <dbReference type="SAM" id="Phobius"/>
    </source>
</evidence>
<proteinExistence type="predicted"/>
<keyword evidence="1" id="KW-0472">Membrane</keyword>
<dbReference type="AlphaFoldDB" id="A0A223AQY0"/>
<dbReference type="RefSeq" id="WP_094233605.1">
    <property type="nucleotide sequence ID" value="NZ_CP016199.1"/>
</dbReference>
<reference evidence="3" key="1">
    <citation type="submission" date="2016-05" db="EMBL/GenBank/DDBJ databases">
        <authorList>
            <person name="Holder M.E."/>
            <person name="Ajami N.J."/>
            <person name="Petrosino J.F."/>
        </authorList>
    </citation>
    <scope>NUCLEOTIDE SEQUENCE [LARGE SCALE GENOMIC DNA]</scope>
    <source>
        <strain evidence="3">ATCC 700696</strain>
    </source>
</reference>
<protein>
    <submittedName>
        <fullName evidence="2">Uncharacterized protein</fullName>
    </submittedName>
</protein>
<dbReference type="Proteomes" id="UP000214689">
    <property type="component" value="Chromosome"/>
</dbReference>
<accession>A0A223AQY0</accession>
<feature type="transmembrane region" description="Helical" evidence="1">
    <location>
        <begin position="12"/>
        <end position="30"/>
    </location>
</feature>
<gene>
    <name evidence="2" type="ORF">AXF17_02120</name>
</gene>
<dbReference type="EMBL" id="CP016199">
    <property type="protein sequence ID" value="ASS37378.1"/>
    <property type="molecule type" value="Genomic_DNA"/>
</dbReference>
<evidence type="ECO:0000313" key="2">
    <source>
        <dbReference type="EMBL" id="ASS37378.1"/>
    </source>
</evidence>
<dbReference type="OrthoDB" id="2090475at2"/>
<keyword evidence="3" id="KW-1185">Reference proteome</keyword>
<organism evidence="2 3">
    <name type="scientific">Mogibacterium pumilum</name>
    <dbReference type="NCBI Taxonomy" id="86332"/>
    <lineage>
        <taxon>Bacteria</taxon>
        <taxon>Bacillati</taxon>
        <taxon>Bacillota</taxon>
        <taxon>Clostridia</taxon>
        <taxon>Peptostreptococcales</taxon>
        <taxon>Anaerovoracaceae</taxon>
        <taxon>Mogibacterium</taxon>
    </lineage>
</organism>
<evidence type="ECO:0000313" key="3">
    <source>
        <dbReference type="Proteomes" id="UP000214689"/>
    </source>
</evidence>
<sequence length="216" mass="25530">MDKITSGRIKLIIILIVTIIVTIMIIKMLVNPRPITEIKHNTVYICGIETDYPEKNQSRYYVELKKGNKCVLMYDDTRRKEENYDEDGDRSHPRIWIYYGVYEEKSGSYLIKIKEAAMVGFENTASVKKRIINGFGSKIYTNEKSIKCRVIYKMKRGRYVLGTQNKSEISYNKDVPYYMLYNKSDIKKLPSSPEEFRKQFKMDKKAEQERLAEQNR</sequence>